<reference evidence="2" key="1">
    <citation type="submission" date="2020-08" db="EMBL/GenBank/DDBJ databases">
        <title>Multicomponent nature underlies the extraordinary mechanical properties of spider dragline silk.</title>
        <authorList>
            <person name="Kono N."/>
            <person name="Nakamura H."/>
            <person name="Mori M."/>
            <person name="Yoshida Y."/>
            <person name="Ohtoshi R."/>
            <person name="Malay A.D."/>
            <person name="Moran D.A.P."/>
            <person name="Tomita M."/>
            <person name="Numata K."/>
            <person name="Arakawa K."/>
        </authorList>
    </citation>
    <scope>NUCLEOTIDE SEQUENCE</scope>
</reference>
<evidence type="ECO:0000313" key="3">
    <source>
        <dbReference type="Proteomes" id="UP000887013"/>
    </source>
</evidence>
<dbReference type="PANTHER" id="PTHR33327">
    <property type="entry name" value="ENDONUCLEASE"/>
    <property type="match status" value="1"/>
</dbReference>
<dbReference type="EMBL" id="BMAW01131322">
    <property type="protein sequence ID" value="GFU38965.1"/>
    <property type="molecule type" value="Genomic_DNA"/>
</dbReference>
<dbReference type="Pfam" id="PF23055">
    <property type="entry name" value="DUF7041"/>
    <property type="match status" value="1"/>
</dbReference>
<dbReference type="OrthoDB" id="6508260at2759"/>
<accession>A0A8X6QQ89</accession>
<evidence type="ECO:0000313" key="2">
    <source>
        <dbReference type="EMBL" id="GFU38965.1"/>
    </source>
</evidence>
<gene>
    <name evidence="2" type="ORF">NPIL_430941</name>
</gene>
<organism evidence="2 3">
    <name type="scientific">Nephila pilipes</name>
    <name type="common">Giant wood spider</name>
    <name type="synonym">Nephila maculata</name>
    <dbReference type="NCBI Taxonomy" id="299642"/>
    <lineage>
        <taxon>Eukaryota</taxon>
        <taxon>Metazoa</taxon>
        <taxon>Ecdysozoa</taxon>
        <taxon>Arthropoda</taxon>
        <taxon>Chelicerata</taxon>
        <taxon>Arachnida</taxon>
        <taxon>Araneae</taxon>
        <taxon>Araneomorphae</taxon>
        <taxon>Entelegynae</taxon>
        <taxon>Araneoidea</taxon>
        <taxon>Nephilidae</taxon>
        <taxon>Nephila</taxon>
    </lineage>
</organism>
<dbReference type="Proteomes" id="UP000887013">
    <property type="component" value="Unassembled WGS sequence"/>
</dbReference>
<sequence length="140" mass="15504">MTEDSNAQQLVSRVAAKLPPLWKHNIKLWFLQTKANFELSGITNDVTKYNNVLAATDSEILSVVSDLLFDPPHADRNPNTLSVSSEKFENQEKLADKIAEVRFSSFTQNVYAVAGRSEQSSDPPNSPLNEMIALRGEIAA</sequence>
<proteinExistence type="predicted"/>
<feature type="domain" description="DUF7041" evidence="1">
    <location>
        <begin position="18"/>
        <end position="77"/>
    </location>
</feature>
<dbReference type="PANTHER" id="PTHR33327:SF3">
    <property type="entry name" value="RNA-DIRECTED DNA POLYMERASE"/>
    <property type="match status" value="1"/>
</dbReference>
<name>A0A8X6QQ89_NEPPI</name>
<dbReference type="InterPro" id="IPR055469">
    <property type="entry name" value="DUF7041"/>
</dbReference>
<dbReference type="AlphaFoldDB" id="A0A8X6QQ89"/>
<comment type="caution">
    <text evidence="2">The sequence shown here is derived from an EMBL/GenBank/DDBJ whole genome shotgun (WGS) entry which is preliminary data.</text>
</comment>
<protein>
    <recommendedName>
        <fullName evidence="1">DUF7041 domain-containing protein</fullName>
    </recommendedName>
</protein>
<evidence type="ECO:0000259" key="1">
    <source>
        <dbReference type="Pfam" id="PF23055"/>
    </source>
</evidence>
<keyword evidence="3" id="KW-1185">Reference proteome</keyword>